<dbReference type="STRING" id="321146.A0A139H363"/>
<dbReference type="Pfam" id="PF00240">
    <property type="entry name" value="ubiquitin"/>
    <property type="match status" value="1"/>
</dbReference>
<dbReference type="Gene3D" id="3.10.20.90">
    <property type="entry name" value="Phosphatidylinositol 3-kinase Catalytic Subunit, Chain A, domain 1"/>
    <property type="match status" value="1"/>
</dbReference>
<dbReference type="Proteomes" id="UP000070133">
    <property type="component" value="Unassembled WGS sequence"/>
</dbReference>
<protein>
    <recommendedName>
        <fullName evidence="1">Ubiquitin-like domain-containing protein</fullName>
    </recommendedName>
</protein>
<feature type="domain" description="Ubiquitin-like" evidence="1">
    <location>
        <begin position="206"/>
        <end position="260"/>
    </location>
</feature>
<evidence type="ECO:0000259" key="1">
    <source>
        <dbReference type="PROSITE" id="PS50053"/>
    </source>
</evidence>
<proteinExistence type="predicted"/>
<dbReference type="InterPro" id="IPR000626">
    <property type="entry name" value="Ubiquitin-like_dom"/>
</dbReference>
<dbReference type="PROSITE" id="PS50053">
    <property type="entry name" value="UBIQUITIN_2"/>
    <property type="match status" value="2"/>
</dbReference>
<gene>
    <name evidence="2" type="ORF">AC578_6214</name>
</gene>
<dbReference type="EMBL" id="LFZN01000160">
    <property type="protein sequence ID" value="KXS96874.1"/>
    <property type="molecule type" value="Genomic_DNA"/>
</dbReference>
<reference evidence="2 3" key="1">
    <citation type="submission" date="2015-07" db="EMBL/GenBank/DDBJ databases">
        <title>Comparative genomics of the Sigatoka disease complex on banana suggests a link between parallel evolutionary changes in Pseudocercospora fijiensis and Pseudocercospora eumusae and increased virulence on the banana host.</title>
        <authorList>
            <person name="Chang T.-C."/>
            <person name="Salvucci A."/>
            <person name="Crous P.W."/>
            <person name="Stergiopoulos I."/>
        </authorList>
    </citation>
    <scope>NUCLEOTIDE SEQUENCE [LARGE SCALE GENOMIC DNA]</scope>
    <source>
        <strain evidence="2 3">CBS 114824</strain>
    </source>
</reference>
<dbReference type="CDD" id="cd17039">
    <property type="entry name" value="Ubl_ubiquitin_like"/>
    <property type="match status" value="1"/>
</dbReference>
<keyword evidence="3" id="KW-1185">Reference proteome</keyword>
<evidence type="ECO:0000313" key="3">
    <source>
        <dbReference type="Proteomes" id="UP000070133"/>
    </source>
</evidence>
<name>A0A139H363_9PEZI</name>
<organism evidence="2 3">
    <name type="scientific">Pseudocercospora eumusae</name>
    <dbReference type="NCBI Taxonomy" id="321146"/>
    <lineage>
        <taxon>Eukaryota</taxon>
        <taxon>Fungi</taxon>
        <taxon>Dikarya</taxon>
        <taxon>Ascomycota</taxon>
        <taxon>Pezizomycotina</taxon>
        <taxon>Dothideomycetes</taxon>
        <taxon>Dothideomycetidae</taxon>
        <taxon>Mycosphaerellales</taxon>
        <taxon>Mycosphaerellaceae</taxon>
        <taxon>Pseudocercospora</taxon>
    </lineage>
</organism>
<comment type="caution">
    <text evidence="2">The sequence shown here is derived from an EMBL/GenBank/DDBJ whole genome shotgun (WGS) entry which is preliminary data.</text>
</comment>
<sequence>MSITVNVSIPIDSAIAIRGIDYALERIDGEVEFTLTTITSAVIEAIKELPDDYLLDELDADYDYRQTSHTAPGTTSRSTSGTTQLSKTSVSTYSTTDSRLKVSIYEDFCITVVDPSGTRHLIETCSDMTVAELEAKVDDQCGEISKQRRLVWRGYRLNQPDATLQQYGIGPGCVLVLFHHLLPSLPNEEPELPTTTETRTVLGEEFDFWLASPSGKSLSVKARPETTTAELATAVWHQLGILPSMQKMVYQGMVVYDGSSYAAGRDHLIFTLDEVSIGADAVVSIQIANSLE</sequence>
<dbReference type="SUPFAM" id="SSF54236">
    <property type="entry name" value="Ubiquitin-like"/>
    <property type="match status" value="2"/>
</dbReference>
<dbReference type="AlphaFoldDB" id="A0A139H363"/>
<dbReference type="OrthoDB" id="1043111at2759"/>
<accession>A0A139H363</accession>
<feature type="domain" description="Ubiquitin-like" evidence="1">
    <location>
        <begin position="108"/>
        <end position="177"/>
    </location>
</feature>
<evidence type="ECO:0000313" key="2">
    <source>
        <dbReference type="EMBL" id="KXS96874.1"/>
    </source>
</evidence>
<dbReference type="InterPro" id="IPR029071">
    <property type="entry name" value="Ubiquitin-like_domsf"/>
</dbReference>